<evidence type="ECO:0000313" key="2">
    <source>
        <dbReference type="Proteomes" id="UP001183202"/>
    </source>
</evidence>
<dbReference type="EMBL" id="JAVREJ010000017">
    <property type="protein sequence ID" value="MDT0352268.1"/>
    <property type="molecule type" value="Genomic_DNA"/>
</dbReference>
<name>A0ABU2NGX7_9PSEU</name>
<proteinExistence type="predicted"/>
<reference evidence="2" key="1">
    <citation type="submission" date="2023-07" db="EMBL/GenBank/DDBJ databases">
        <title>30 novel species of actinomycetes from the DSMZ collection.</title>
        <authorList>
            <person name="Nouioui I."/>
        </authorList>
    </citation>
    <scope>NUCLEOTIDE SEQUENCE [LARGE SCALE GENOMIC DNA]</scope>
    <source>
        <strain evidence="2">DSM 45834</strain>
    </source>
</reference>
<protein>
    <submittedName>
        <fullName evidence="1">Uncharacterized protein</fullName>
    </submittedName>
</protein>
<dbReference type="Proteomes" id="UP001183202">
    <property type="component" value="Unassembled WGS sequence"/>
</dbReference>
<sequence>MSITAEPSRGLRLPFRQVTVLLGPSDARRDVIELLDAATARRPGGSPMGGVLTVTSGPARTAEERCAALAQAAEHRPAIVLVARLTDGLDATDRRVVLAELRALADGGAAVLVDDVDPVAALAVADGALRAGLDGTLQAEKLGAAVDPAVIES</sequence>
<gene>
    <name evidence="1" type="ORF">RM445_22310</name>
</gene>
<dbReference type="RefSeq" id="WP_311558776.1">
    <property type="nucleotide sequence ID" value="NZ_JAVREJ010000017.1"/>
</dbReference>
<accession>A0ABU2NGX7</accession>
<keyword evidence="2" id="KW-1185">Reference proteome</keyword>
<evidence type="ECO:0000313" key="1">
    <source>
        <dbReference type="EMBL" id="MDT0352268.1"/>
    </source>
</evidence>
<comment type="caution">
    <text evidence="1">The sequence shown here is derived from an EMBL/GenBank/DDBJ whole genome shotgun (WGS) entry which is preliminary data.</text>
</comment>
<organism evidence="1 2">
    <name type="scientific">Pseudonocardia charpentierae</name>
    <dbReference type="NCBI Taxonomy" id="3075545"/>
    <lineage>
        <taxon>Bacteria</taxon>
        <taxon>Bacillati</taxon>
        <taxon>Actinomycetota</taxon>
        <taxon>Actinomycetes</taxon>
        <taxon>Pseudonocardiales</taxon>
        <taxon>Pseudonocardiaceae</taxon>
        <taxon>Pseudonocardia</taxon>
    </lineage>
</organism>